<sequence length="322" mass="35340">MASAGAEPAREMPPLKVKIQHRPFCFSVKGHVKMLRLALTATSMTFFILAQAPEPYIVITGFEVTVILFFILLYMLRLDRLMNCLFWPLLDIINSMVTAVFMIIVSVLALIPETTFFIVLGGILLVAALSVFLTADAHESYIAITVLEICIVLFFILVYVLTLHHLLLCLDWHLFDLINSFITSVFLLVVAASAIKEQQRKQLFFTGGMLCLIAALLCIIDAILVTRGMRNKLKKLLGFKVETQQVRVVKEIPEKGATKVLSRTVITSSTPAAPTQPPGPAPAPTQPPGSAPTKAVSRAPSPTSMAPPRAPTKSTKRPSTRT</sequence>
<evidence type="ECO:0000256" key="3">
    <source>
        <dbReference type="ARBA" id="ARBA00022989"/>
    </source>
</evidence>
<evidence type="ECO:0000259" key="8">
    <source>
        <dbReference type="PROSITE" id="PS51225"/>
    </source>
</evidence>
<feature type="domain" description="MARVEL" evidence="8">
    <location>
        <begin position="111"/>
        <end position="230"/>
    </location>
</feature>
<evidence type="ECO:0000313" key="11">
    <source>
        <dbReference type="RefSeq" id="XP_060041388.1"/>
    </source>
</evidence>
<reference evidence="9 10" key="1">
    <citation type="submission" date="2025-05" db="UniProtKB">
        <authorList>
            <consortium name="RefSeq"/>
        </authorList>
    </citation>
    <scope>NUCLEOTIDE SEQUENCE [LARGE SCALE GENOMIC DNA]</scope>
</reference>
<feature type="transmembrane region" description="Helical" evidence="7">
    <location>
        <begin position="172"/>
        <end position="191"/>
    </location>
</feature>
<gene>
    <name evidence="10 11" type="primary">CKLF</name>
</gene>
<feature type="transmembrane region" description="Helical" evidence="7">
    <location>
        <begin position="34"/>
        <end position="50"/>
    </location>
</feature>
<evidence type="ECO:0000313" key="10">
    <source>
        <dbReference type="RefSeq" id="XP_060041387.1"/>
    </source>
</evidence>
<evidence type="ECO:0000256" key="2">
    <source>
        <dbReference type="ARBA" id="ARBA00022692"/>
    </source>
</evidence>
<feature type="transmembrane region" description="Helical" evidence="7">
    <location>
        <begin position="141"/>
        <end position="160"/>
    </location>
</feature>
<feature type="region of interest" description="Disordered" evidence="6">
    <location>
        <begin position="268"/>
        <end position="322"/>
    </location>
</feature>
<dbReference type="InterPro" id="IPR008253">
    <property type="entry name" value="Marvel"/>
</dbReference>
<keyword evidence="9" id="KW-1185">Reference proteome</keyword>
<name>A0ABM3WXU2_ERIEU</name>
<keyword evidence="4 5" id="KW-0472">Membrane</keyword>
<evidence type="ECO:0000313" key="9">
    <source>
        <dbReference type="Proteomes" id="UP001652624"/>
    </source>
</evidence>
<evidence type="ECO:0000256" key="4">
    <source>
        <dbReference type="ARBA" id="ARBA00023136"/>
    </source>
</evidence>
<dbReference type="RefSeq" id="XP_060041387.1">
    <property type="nucleotide sequence ID" value="XM_060185404.1"/>
</dbReference>
<evidence type="ECO:0000256" key="7">
    <source>
        <dbReference type="SAM" id="Phobius"/>
    </source>
</evidence>
<protein>
    <submittedName>
        <fullName evidence="10 11">Chemokine-like factor isoform X1</fullName>
    </submittedName>
</protein>
<dbReference type="PROSITE" id="PS51225">
    <property type="entry name" value="MARVEL"/>
    <property type="match status" value="1"/>
</dbReference>
<feature type="compositionally biased region" description="Pro residues" evidence="6">
    <location>
        <begin position="274"/>
        <end position="290"/>
    </location>
</feature>
<evidence type="ECO:0000256" key="1">
    <source>
        <dbReference type="ARBA" id="ARBA00004141"/>
    </source>
</evidence>
<comment type="subcellular location">
    <subcellularLocation>
        <location evidence="1">Membrane</location>
        <topology evidence="1">Multi-pass membrane protein</topology>
    </subcellularLocation>
</comment>
<evidence type="ECO:0000256" key="5">
    <source>
        <dbReference type="PROSITE-ProRule" id="PRU00581"/>
    </source>
</evidence>
<keyword evidence="2 5" id="KW-0812">Transmembrane</keyword>
<feature type="transmembrane region" description="Helical" evidence="7">
    <location>
        <begin position="88"/>
        <end position="110"/>
    </location>
</feature>
<feature type="transmembrane region" description="Helical" evidence="7">
    <location>
        <begin position="56"/>
        <end position="76"/>
    </location>
</feature>
<feature type="transmembrane region" description="Helical" evidence="7">
    <location>
        <begin position="203"/>
        <end position="225"/>
    </location>
</feature>
<dbReference type="InterPro" id="IPR050578">
    <property type="entry name" value="MARVEL-CKLF_proteins"/>
</dbReference>
<keyword evidence="3 7" id="KW-1133">Transmembrane helix</keyword>
<dbReference type="Proteomes" id="UP001652624">
    <property type="component" value="Chromosome 2"/>
</dbReference>
<dbReference type="RefSeq" id="XP_060041388.1">
    <property type="nucleotide sequence ID" value="XM_060185405.1"/>
</dbReference>
<evidence type="ECO:0000256" key="6">
    <source>
        <dbReference type="SAM" id="MobiDB-lite"/>
    </source>
</evidence>
<dbReference type="GeneID" id="103108815"/>
<accession>A0ABM3WXU2</accession>
<dbReference type="PANTHER" id="PTHR22776:SF45">
    <property type="entry name" value="CHEMOKINE-LIKE FACTOR"/>
    <property type="match status" value="1"/>
</dbReference>
<organism evidence="9 11">
    <name type="scientific">Erinaceus europaeus</name>
    <name type="common">Western European hedgehog</name>
    <dbReference type="NCBI Taxonomy" id="9365"/>
    <lineage>
        <taxon>Eukaryota</taxon>
        <taxon>Metazoa</taxon>
        <taxon>Chordata</taxon>
        <taxon>Craniata</taxon>
        <taxon>Vertebrata</taxon>
        <taxon>Euteleostomi</taxon>
        <taxon>Mammalia</taxon>
        <taxon>Eutheria</taxon>
        <taxon>Laurasiatheria</taxon>
        <taxon>Eulipotyphla</taxon>
        <taxon>Erinaceidae</taxon>
        <taxon>Erinaceinae</taxon>
        <taxon>Erinaceus</taxon>
    </lineage>
</organism>
<feature type="transmembrane region" description="Helical" evidence="7">
    <location>
        <begin position="116"/>
        <end position="134"/>
    </location>
</feature>
<dbReference type="PANTHER" id="PTHR22776">
    <property type="entry name" value="MARVEL-CONTAINING POTENTIAL LIPID RAFT-ASSOCIATED PROTEIN"/>
    <property type="match status" value="1"/>
</dbReference>
<proteinExistence type="predicted"/>